<reference evidence="2 3" key="1">
    <citation type="submission" date="2023-07" db="EMBL/GenBank/DDBJ databases">
        <title>Sorghum-associated microbial communities from plants grown in Nebraska, USA.</title>
        <authorList>
            <person name="Schachtman D."/>
        </authorList>
    </citation>
    <scope>NUCLEOTIDE SEQUENCE [LARGE SCALE GENOMIC DNA]</scope>
    <source>
        <strain evidence="2 3">BE316</strain>
    </source>
</reference>
<dbReference type="Proteomes" id="UP001180825">
    <property type="component" value="Unassembled WGS sequence"/>
</dbReference>
<dbReference type="InterPro" id="IPR052336">
    <property type="entry name" value="MlaD_Phospholipid_Transporter"/>
</dbReference>
<keyword evidence="3" id="KW-1185">Reference proteome</keyword>
<dbReference type="PANTHER" id="PTHR33371:SF4">
    <property type="entry name" value="INTERMEMBRANE PHOSPHOLIPID TRANSPORT SYSTEM BINDING PROTEIN MLAD"/>
    <property type="match status" value="1"/>
</dbReference>
<name>A0ABU2A368_9BURK</name>
<proteinExistence type="predicted"/>
<organism evidence="2 3">
    <name type="scientific">Roseateles asaccharophilus</name>
    <dbReference type="NCBI Taxonomy" id="582607"/>
    <lineage>
        <taxon>Bacteria</taxon>
        <taxon>Pseudomonadati</taxon>
        <taxon>Pseudomonadota</taxon>
        <taxon>Betaproteobacteria</taxon>
        <taxon>Burkholderiales</taxon>
        <taxon>Sphaerotilaceae</taxon>
        <taxon>Roseateles</taxon>
    </lineage>
</organism>
<evidence type="ECO:0000313" key="2">
    <source>
        <dbReference type="EMBL" id="MDR7331078.1"/>
    </source>
</evidence>
<dbReference type="PANTHER" id="PTHR33371">
    <property type="entry name" value="INTERMEMBRANE PHOSPHOLIPID TRANSPORT SYSTEM BINDING PROTEIN MLAD-RELATED"/>
    <property type="match status" value="1"/>
</dbReference>
<dbReference type="InterPro" id="IPR003399">
    <property type="entry name" value="Mce/MlaD"/>
</dbReference>
<dbReference type="InterPro" id="IPR030970">
    <property type="entry name" value="ABC_MlaD"/>
</dbReference>
<protein>
    <submittedName>
        <fullName evidence="2">Phospholipid/cholesterol/gamma-HCH transport system substrate-binding protein</fullName>
    </submittedName>
</protein>
<comment type="caution">
    <text evidence="2">The sequence shown here is derived from an EMBL/GenBank/DDBJ whole genome shotgun (WGS) entry which is preliminary data.</text>
</comment>
<evidence type="ECO:0000313" key="3">
    <source>
        <dbReference type="Proteomes" id="UP001180825"/>
    </source>
</evidence>
<evidence type="ECO:0000259" key="1">
    <source>
        <dbReference type="Pfam" id="PF02470"/>
    </source>
</evidence>
<dbReference type="Pfam" id="PF02470">
    <property type="entry name" value="MlaD"/>
    <property type="match status" value="1"/>
</dbReference>
<gene>
    <name evidence="2" type="ORF">J2X21_000190</name>
</gene>
<dbReference type="RefSeq" id="WP_310323756.1">
    <property type="nucleotide sequence ID" value="NZ_JAVDXV010000001.1"/>
</dbReference>
<sequence length="164" mass="17048">MQASRHDSWVGLFVLLGGAALLFLALKAGNLLSLNFDATYQVTARFDNIGGLKPNAAVKSAGVVVGRVESIAFDDKTFQAKVVINLNKATLFPKDSSAKILTSGLLGEQYIGLEPGADEKNLAGGDIIRQTQSAVVLENLIGQFINSKAADMGSTAAPASGGKP</sequence>
<dbReference type="NCBIfam" id="TIGR04430">
    <property type="entry name" value="OM_asym_MlaD"/>
    <property type="match status" value="1"/>
</dbReference>
<accession>A0ABU2A368</accession>
<dbReference type="EMBL" id="JAVDXV010000001">
    <property type="protein sequence ID" value="MDR7331078.1"/>
    <property type="molecule type" value="Genomic_DNA"/>
</dbReference>
<feature type="domain" description="Mce/MlaD" evidence="1">
    <location>
        <begin position="39"/>
        <end position="116"/>
    </location>
</feature>